<dbReference type="PANTHER" id="PTHR47707:SF1">
    <property type="entry name" value="NUDIX HYDROLASE FAMILY PROTEIN"/>
    <property type="match status" value="1"/>
</dbReference>
<dbReference type="InterPro" id="IPR047127">
    <property type="entry name" value="MutT-like"/>
</dbReference>
<dbReference type="InterPro" id="IPR022998">
    <property type="entry name" value="ThiamineP_synth_TenI"/>
</dbReference>
<dbReference type="RefSeq" id="WP_092702923.1">
    <property type="nucleotide sequence ID" value="NZ_FOSR01000005.1"/>
</dbReference>
<dbReference type="Pfam" id="PF14815">
    <property type="entry name" value="NUDIX_4"/>
    <property type="match status" value="1"/>
</dbReference>
<evidence type="ECO:0000256" key="9">
    <source>
        <dbReference type="ARBA" id="ARBA00023204"/>
    </source>
</evidence>
<dbReference type="GO" id="GO:0008413">
    <property type="term" value="F:8-oxo-7,8-dihydroguanosine triphosphate pyrophosphatase activity"/>
    <property type="evidence" value="ECO:0007669"/>
    <property type="project" value="TreeGrafter"/>
</dbReference>
<evidence type="ECO:0000256" key="6">
    <source>
        <dbReference type="ARBA" id="ARBA00022763"/>
    </source>
</evidence>
<accession>A0A1I4BLF8</accession>
<dbReference type="InterPro" id="IPR000086">
    <property type="entry name" value="NUDIX_hydrolase_dom"/>
</dbReference>
<dbReference type="AlphaFoldDB" id="A0A1I4BLF8"/>
<evidence type="ECO:0000256" key="4">
    <source>
        <dbReference type="ARBA" id="ARBA00022705"/>
    </source>
</evidence>
<dbReference type="NCBIfam" id="NF006530">
    <property type="entry name" value="PRK08999.1"/>
    <property type="match status" value="1"/>
</dbReference>
<dbReference type="SUPFAM" id="SSF55811">
    <property type="entry name" value="Nudix"/>
    <property type="match status" value="1"/>
</dbReference>
<evidence type="ECO:0000256" key="8">
    <source>
        <dbReference type="ARBA" id="ARBA00022842"/>
    </source>
</evidence>
<dbReference type="GO" id="GO:0006281">
    <property type="term" value="P:DNA repair"/>
    <property type="evidence" value="ECO:0007669"/>
    <property type="project" value="UniProtKB-KW"/>
</dbReference>
<dbReference type="CDD" id="cd00564">
    <property type="entry name" value="TMP_TenI"/>
    <property type="match status" value="1"/>
</dbReference>
<evidence type="ECO:0000256" key="11">
    <source>
        <dbReference type="ARBA" id="ARBA00036904"/>
    </source>
</evidence>
<dbReference type="InterPro" id="IPR020084">
    <property type="entry name" value="NUDIX_hydrolase_CS"/>
</dbReference>
<dbReference type="PROSITE" id="PS00893">
    <property type="entry name" value="NUDIX_BOX"/>
    <property type="match status" value="1"/>
</dbReference>
<protein>
    <recommendedName>
        <fullName evidence="13">8-oxo-dGTP diphosphatase</fullName>
        <ecNumber evidence="12">3.6.1.55</ecNumber>
    </recommendedName>
    <alternativeName>
        <fullName evidence="16">7,8-dihydro-8-oxoguanine-triphosphatase</fullName>
    </alternativeName>
    <alternativeName>
        <fullName evidence="15">Mutator protein MutT</fullName>
    </alternativeName>
    <alternativeName>
        <fullName evidence="14">dGTP pyrophosphohydrolase</fullName>
    </alternativeName>
</protein>
<dbReference type="InterPro" id="IPR029119">
    <property type="entry name" value="MutY_C"/>
</dbReference>
<keyword evidence="8" id="KW-0460">Magnesium</keyword>
<gene>
    <name evidence="18" type="ORF">SAMN05192579_105128</name>
</gene>
<evidence type="ECO:0000256" key="10">
    <source>
        <dbReference type="ARBA" id="ARBA00035861"/>
    </source>
</evidence>
<dbReference type="Gene3D" id="3.20.20.70">
    <property type="entry name" value="Aldolase class I"/>
    <property type="match status" value="1"/>
</dbReference>
<evidence type="ECO:0000256" key="1">
    <source>
        <dbReference type="ARBA" id="ARBA00001946"/>
    </source>
</evidence>
<evidence type="ECO:0000256" key="5">
    <source>
        <dbReference type="ARBA" id="ARBA00022723"/>
    </source>
</evidence>
<comment type="cofactor">
    <cofactor evidence="1">
        <name>Mg(2+)</name>
        <dbReference type="ChEBI" id="CHEBI:18420"/>
    </cofactor>
</comment>
<keyword evidence="5" id="KW-0479">Metal-binding</keyword>
<evidence type="ECO:0000256" key="3">
    <source>
        <dbReference type="ARBA" id="ARBA00022457"/>
    </source>
</evidence>
<evidence type="ECO:0000256" key="2">
    <source>
        <dbReference type="ARBA" id="ARBA00005582"/>
    </source>
</evidence>
<evidence type="ECO:0000256" key="12">
    <source>
        <dbReference type="ARBA" id="ARBA00038905"/>
    </source>
</evidence>
<dbReference type="GO" id="GO:0009228">
    <property type="term" value="P:thiamine biosynthetic process"/>
    <property type="evidence" value="ECO:0007669"/>
    <property type="project" value="UniProtKB-KW"/>
</dbReference>
<dbReference type="PROSITE" id="PS51462">
    <property type="entry name" value="NUDIX"/>
    <property type="match status" value="1"/>
</dbReference>
<evidence type="ECO:0000256" key="16">
    <source>
        <dbReference type="ARBA" id="ARBA00042798"/>
    </source>
</evidence>
<reference evidence="19" key="1">
    <citation type="submission" date="2016-10" db="EMBL/GenBank/DDBJ databases">
        <authorList>
            <person name="Varghese N."/>
            <person name="Submissions S."/>
        </authorList>
    </citation>
    <scope>NUCLEOTIDE SEQUENCE [LARGE SCALE GENOMIC DNA]</scope>
    <source>
        <strain evidence="19">MO64</strain>
    </source>
</reference>
<dbReference type="GO" id="GO:0006260">
    <property type="term" value="P:DNA replication"/>
    <property type="evidence" value="ECO:0007669"/>
    <property type="project" value="UniProtKB-KW"/>
</dbReference>
<dbReference type="PANTHER" id="PTHR47707">
    <property type="entry name" value="8-OXO-DGTP DIPHOSPHATASE"/>
    <property type="match status" value="1"/>
</dbReference>
<proteinExistence type="inferred from homology"/>
<dbReference type="SUPFAM" id="SSF51391">
    <property type="entry name" value="Thiamin phosphate synthase"/>
    <property type="match status" value="1"/>
</dbReference>
<sequence length="331" mass="35472">MTPRLPPMHVMAGALRDTDGRVLLAQRPLGKHLAGLWEFPGGKLEPGETPLIALARELREELGIEIDPLSCTPLTRVPWAYGERGLHLDVWQVTRWQGAPASLDNQALQWCEPRQVDPTMLAPADRAILQTLRLPSRYPITPADLPSTAAESLFCRVSEAIEQGARLLQLRLPAWPVAAVRELAARLLPTARAHDAQLLLNADIEGARQLGPGVGVHLKTAQLSTLAERPLPWSQPVGASCHDAPQLAQAVRIGADFATLSPLAATRSHPQASPLGWARFGELVEAAALPVYALGGVAPAQMEIARQAGGQGVAGIRAFWTGLLAEPGWPG</sequence>
<dbReference type="GO" id="GO:0044716">
    <property type="term" value="F:8-oxo-GDP phosphatase activity"/>
    <property type="evidence" value="ECO:0007669"/>
    <property type="project" value="TreeGrafter"/>
</dbReference>
<dbReference type="EC" id="3.6.1.55" evidence="12"/>
<evidence type="ECO:0000256" key="7">
    <source>
        <dbReference type="ARBA" id="ARBA00022801"/>
    </source>
</evidence>
<dbReference type="InterPro" id="IPR036206">
    <property type="entry name" value="ThiamineP_synth_sf"/>
</dbReference>
<dbReference type="GO" id="GO:0035539">
    <property type="term" value="F:8-oxo-7,8-dihydrodeoxyguanosine triphosphate pyrophosphatase activity"/>
    <property type="evidence" value="ECO:0007669"/>
    <property type="project" value="UniProtKB-EC"/>
</dbReference>
<dbReference type="EMBL" id="FOSR01000005">
    <property type="protein sequence ID" value="SFK68816.1"/>
    <property type="molecule type" value="Genomic_DNA"/>
</dbReference>
<dbReference type="Gene3D" id="3.90.79.10">
    <property type="entry name" value="Nucleoside Triphosphate Pyrophosphohydrolase"/>
    <property type="match status" value="1"/>
</dbReference>
<feature type="domain" description="Nudix hydrolase" evidence="17">
    <location>
        <begin position="6"/>
        <end position="134"/>
    </location>
</feature>
<comment type="similarity">
    <text evidence="2">Belongs to the Nudix hydrolase family.</text>
</comment>
<dbReference type="PRINTS" id="PR00502">
    <property type="entry name" value="NUDIXFAMILY"/>
</dbReference>
<evidence type="ECO:0000256" key="15">
    <source>
        <dbReference type="ARBA" id="ARBA00041979"/>
    </source>
</evidence>
<evidence type="ECO:0000259" key="17">
    <source>
        <dbReference type="PROSITE" id="PS51462"/>
    </source>
</evidence>
<evidence type="ECO:0000256" key="14">
    <source>
        <dbReference type="ARBA" id="ARBA00041592"/>
    </source>
</evidence>
<keyword evidence="19" id="KW-1185">Reference proteome</keyword>
<keyword evidence="7" id="KW-0378">Hydrolase</keyword>
<evidence type="ECO:0000313" key="18">
    <source>
        <dbReference type="EMBL" id="SFK68816.1"/>
    </source>
</evidence>
<dbReference type="InterPro" id="IPR015797">
    <property type="entry name" value="NUDIX_hydrolase-like_dom_sf"/>
</dbReference>
<dbReference type="InterPro" id="IPR020476">
    <property type="entry name" value="Nudix_hydrolase"/>
</dbReference>
<keyword evidence="3" id="KW-0515">Mutator protein</keyword>
<keyword evidence="9" id="KW-0234">DNA repair</keyword>
<keyword evidence="6" id="KW-0227">DNA damage</keyword>
<evidence type="ECO:0000256" key="13">
    <source>
        <dbReference type="ARBA" id="ARBA00040794"/>
    </source>
</evidence>
<dbReference type="Pfam" id="PF02581">
    <property type="entry name" value="TMP-TENI"/>
    <property type="match status" value="1"/>
</dbReference>
<comment type="catalytic activity">
    <reaction evidence="10">
        <text>8-oxo-dGTP + H2O = 8-oxo-dGMP + diphosphate + H(+)</text>
        <dbReference type="Rhea" id="RHEA:31575"/>
        <dbReference type="ChEBI" id="CHEBI:15377"/>
        <dbReference type="ChEBI" id="CHEBI:15378"/>
        <dbReference type="ChEBI" id="CHEBI:33019"/>
        <dbReference type="ChEBI" id="CHEBI:63224"/>
        <dbReference type="ChEBI" id="CHEBI:77896"/>
        <dbReference type="EC" id="3.6.1.55"/>
    </reaction>
</comment>
<dbReference type="GO" id="GO:0044715">
    <property type="term" value="F:8-oxo-dGDP phosphatase activity"/>
    <property type="evidence" value="ECO:0007669"/>
    <property type="project" value="TreeGrafter"/>
</dbReference>
<comment type="catalytic activity">
    <reaction evidence="11">
        <text>8-oxo-GTP + H2O = 8-oxo-GMP + diphosphate + H(+)</text>
        <dbReference type="Rhea" id="RHEA:67616"/>
        <dbReference type="ChEBI" id="CHEBI:15377"/>
        <dbReference type="ChEBI" id="CHEBI:15378"/>
        <dbReference type="ChEBI" id="CHEBI:33019"/>
        <dbReference type="ChEBI" id="CHEBI:143553"/>
        <dbReference type="ChEBI" id="CHEBI:145694"/>
    </reaction>
</comment>
<organism evidence="18 19">
    <name type="scientific">Rhodanobacter glycinis</name>
    <dbReference type="NCBI Taxonomy" id="582702"/>
    <lineage>
        <taxon>Bacteria</taxon>
        <taxon>Pseudomonadati</taxon>
        <taxon>Pseudomonadota</taxon>
        <taxon>Gammaproteobacteria</taxon>
        <taxon>Lysobacterales</taxon>
        <taxon>Rhodanobacteraceae</taxon>
        <taxon>Rhodanobacter</taxon>
    </lineage>
</organism>
<dbReference type="InterPro" id="IPR013785">
    <property type="entry name" value="Aldolase_TIM"/>
</dbReference>
<dbReference type="CDD" id="cd03425">
    <property type="entry name" value="NUDIX_MutT_NudA_like"/>
    <property type="match status" value="1"/>
</dbReference>
<name>A0A1I4BLF8_9GAMM</name>
<dbReference type="GO" id="GO:0046872">
    <property type="term" value="F:metal ion binding"/>
    <property type="evidence" value="ECO:0007669"/>
    <property type="project" value="UniProtKB-KW"/>
</dbReference>
<dbReference type="Proteomes" id="UP000198725">
    <property type="component" value="Unassembled WGS sequence"/>
</dbReference>
<evidence type="ECO:0000313" key="19">
    <source>
        <dbReference type="Proteomes" id="UP000198725"/>
    </source>
</evidence>
<keyword evidence="4" id="KW-0235">DNA replication</keyword>